<feature type="region of interest" description="Disordered" evidence="9">
    <location>
        <begin position="243"/>
        <end position="266"/>
    </location>
</feature>
<organism evidence="12 13">
    <name type="scientific">Micromonospora sonneratiae</name>
    <dbReference type="NCBI Taxonomy" id="1184706"/>
    <lineage>
        <taxon>Bacteria</taxon>
        <taxon>Bacillati</taxon>
        <taxon>Actinomycetota</taxon>
        <taxon>Actinomycetes</taxon>
        <taxon>Micromonosporales</taxon>
        <taxon>Micromonosporaceae</taxon>
        <taxon>Micromonospora</taxon>
    </lineage>
</organism>
<dbReference type="InterPro" id="IPR011712">
    <property type="entry name" value="Sig_transdc_His_kin_sub3_dim/P"/>
</dbReference>
<dbReference type="CDD" id="cd16917">
    <property type="entry name" value="HATPase_UhpB-NarQ-NarX-like"/>
    <property type="match status" value="1"/>
</dbReference>
<evidence type="ECO:0000256" key="6">
    <source>
        <dbReference type="ARBA" id="ARBA00022777"/>
    </source>
</evidence>
<name>A0ABW3Y7F3_9ACTN</name>
<keyword evidence="10" id="KW-1133">Transmembrane helix</keyword>
<keyword evidence="8" id="KW-0902">Two-component regulatory system</keyword>
<evidence type="ECO:0000256" key="3">
    <source>
        <dbReference type="ARBA" id="ARBA00022553"/>
    </source>
</evidence>
<evidence type="ECO:0000256" key="5">
    <source>
        <dbReference type="ARBA" id="ARBA00022741"/>
    </source>
</evidence>
<evidence type="ECO:0000256" key="2">
    <source>
        <dbReference type="ARBA" id="ARBA00012438"/>
    </source>
</evidence>
<evidence type="ECO:0000313" key="12">
    <source>
        <dbReference type="EMBL" id="MFD1320311.1"/>
    </source>
</evidence>
<dbReference type="InterPro" id="IPR055558">
    <property type="entry name" value="DUF7134"/>
</dbReference>
<proteinExistence type="predicted"/>
<keyword evidence="13" id="KW-1185">Reference proteome</keyword>
<dbReference type="InterPro" id="IPR003594">
    <property type="entry name" value="HATPase_dom"/>
</dbReference>
<keyword evidence="5" id="KW-0547">Nucleotide-binding</keyword>
<dbReference type="EMBL" id="JBHTMP010000004">
    <property type="protein sequence ID" value="MFD1320311.1"/>
    <property type="molecule type" value="Genomic_DNA"/>
</dbReference>
<dbReference type="Proteomes" id="UP001597260">
    <property type="component" value="Unassembled WGS sequence"/>
</dbReference>
<comment type="catalytic activity">
    <reaction evidence="1">
        <text>ATP + protein L-histidine = ADP + protein N-phospho-L-histidine.</text>
        <dbReference type="EC" id="2.7.13.3"/>
    </reaction>
</comment>
<keyword evidence="7" id="KW-0067">ATP-binding</keyword>
<sequence>MARTIFGRPLRTVGFDLVVSGLVALLAITGTAVQPGGWPATLIGFGMALALLFRRRHPSATAAVVAALALLQVYFDWHPLPYDVAVLIAMYSVVKYAERLRDGIVAGAAVAVGILLTVQNFEGVWWVGVMFLVLMCGAVWLAALNVRTRRLYVLSLEERAVTLEHERDARTRAAVAEERTRIARELHDVVAHSMAVMIVQADGARYMIDRDVDTARGAIKIVADTGREALEEMRRLVGVLREPSADVPGEDGPAGPATPGSAAVEDLGAEPNRRRLAIGELDTLLDRSRRAGLTVRQSVLGAPVALPAGVELTLYRVVQEALTNALKHVGAGASVEVVLDYAEPGTVSVRIVDDGRGRGVVGSVAPSGGHGLVGMRERVAVYGGTLHAGARLAGGWQVDVRLPLPSVRAESQGAA</sequence>
<feature type="domain" description="Histidine kinase/HSP90-like ATPase" evidence="11">
    <location>
        <begin position="309"/>
        <end position="406"/>
    </location>
</feature>
<dbReference type="Pfam" id="PF07730">
    <property type="entry name" value="HisKA_3"/>
    <property type="match status" value="1"/>
</dbReference>
<evidence type="ECO:0000313" key="13">
    <source>
        <dbReference type="Proteomes" id="UP001597260"/>
    </source>
</evidence>
<dbReference type="Gene3D" id="3.30.565.10">
    <property type="entry name" value="Histidine kinase-like ATPase, C-terminal domain"/>
    <property type="match status" value="1"/>
</dbReference>
<dbReference type="Gene3D" id="1.20.5.1930">
    <property type="match status" value="1"/>
</dbReference>
<protein>
    <recommendedName>
        <fullName evidence="2">histidine kinase</fullName>
        <ecNumber evidence="2">2.7.13.3</ecNumber>
    </recommendedName>
</protein>
<feature type="transmembrane region" description="Helical" evidence="10">
    <location>
        <begin position="36"/>
        <end position="53"/>
    </location>
</feature>
<dbReference type="InterPro" id="IPR036890">
    <property type="entry name" value="HATPase_C_sf"/>
</dbReference>
<evidence type="ECO:0000256" key="10">
    <source>
        <dbReference type="SAM" id="Phobius"/>
    </source>
</evidence>
<evidence type="ECO:0000256" key="9">
    <source>
        <dbReference type="SAM" id="MobiDB-lite"/>
    </source>
</evidence>
<evidence type="ECO:0000259" key="11">
    <source>
        <dbReference type="SMART" id="SM00387"/>
    </source>
</evidence>
<keyword evidence="10" id="KW-0472">Membrane</keyword>
<accession>A0ABW3Y7F3</accession>
<dbReference type="PANTHER" id="PTHR24421">
    <property type="entry name" value="NITRATE/NITRITE SENSOR PROTEIN NARX-RELATED"/>
    <property type="match status" value="1"/>
</dbReference>
<dbReference type="InterPro" id="IPR050482">
    <property type="entry name" value="Sensor_HK_TwoCompSys"/>
</dbReference>
<feature type="compositionally biased region" description="Low complexity" evidence="9">
    <location>
        <begin position="253"/>
        <end position="263"/>
    </location>
</feature>
<dbReference type="SUPFAM" id="SSF55874">
    <property type="entry name" value="ATPase domain of HSP90 chaperone/DNA topoisomerase II/histidine kinase"/>
    <property type="match status" value="1"/>
</dbReference>
<gene>
    <name evidence="12" type="ORF">ACFQ4H_04310</name>
</gene>
<dbReference type="RefSeq" id="WP_377567180.1">
    <property type="nucleotide sequence ID" value="NZ_JBHTMP010000004.1"/>
</dbReference>
<dbReference type="PANTHER" id="PTHR24421:SF10">
    <property type="entry name" value="NITRATE_NITRITE SENSOR PROTEIN NARQ"/>
    <property type="match status" value="1"/>
</dbReference>
<dbReference type="EC" id="2.7.13.3" evidence="2"/>
<feature type="transmembrane region" description="Helical" evidence="10">
    <location>
        <begin position="127"/>
        <end position="146"/>
    </location>
</feature>
<evidence type="ECO:0000256" key="8">
    <source>
        <dbReference type="ARBA" id="ARBA00023012"/>
    </source>
</evidence>
<keyword evidence="3" id="KW-0597">Phosphoprotein</keyword>
<dbReference type="Pfam" id="PF02518">
    <property type="entry name" value="HATPase_c"/>
    <property type="match status" value="1"/>
</dbReference>
<evidence type="ECO:0000256" key="1">
    <source>
        <dbReference type="ARBA" id="ARBA00000085"/>
    </source>
</evidence>
<feature type="transmembrane region" description="Helical" evidence="10">
    <location>
        <begin position="104"/>
        <end position="121"/>
    </location>
</feature>
<keyword evidence="6 12" id="KW-0418">Kinase</keyword>
<dbReference type="SMART" id="SM00387">
    <property type="entry name" value="HATPase_c"/>
    <property type="match status" value="1"/>
</dbReference>
<reference evidence="13" key="1">
    <citation type="journal article" date="2019" name="Int. J. Syst. Evol. Microbiol.">
        <title>The Global Catalogue of Microorganisms (GCM) 10K type strain sequencing project: providing services to taxonomists for standard genome sequencing and annotation.</title>
        <authorList>
            <consortium name="The Broad Institute Genomics Platform"/>
            <consortium name="The Broad Institute Genome Sequencing Center for Infectious Disease"/>
            <person name="Wu L."/>
            <person name="Ma J."/>
        </authorList>
    </citation>
    <scope>NUCLEOTIDE SEQUENCE [LARGE SCALE GENOMIC DNA]</scope>
    <source>
        <strain evidence="13">JCM 31037</strain>
    </source>
</reference>
<keyword evidence="4" id="KW-0808">Transferase</keyword>
<dbReference type="GO" id="GO:0016301">
    <property type="term" value="F:kinase activity"/>
    <property type="evidence" value="ECO:0007669"/>
    <property type="project" value="UniProtKB-KW"/>
</dbReference>
<evidence type="ECO:0000256" key="4">
    <source>
        <dbReference type="ARBA" id="ARBA00022679"/>
    </source>
</evidence>
<evidence type="ECO:0000256" key="7">
    <source>
        <dbReference type="ARBA" id="ARBA00022840"/>
    </source>
</evidence>
<dbReference type="Pfam" id="PF23539">
    <property type="entry name" value="DUF7134"/>
    <property type="match status" value="1"/>
</dbReference>
<keyword evidence="10" id="KW-0812">Transmembrane</keyword>
<feature type="transmembrane region" description="Helical" evidence="10">
    <location>
        <begin position="12"/>
        <end position="30"/>
    </location>
</feature>
<comment type="caution">
    <text evidence="12">The sequence shown here is derived from an EMBL/GenBank/DDBJ whole genome shotgun (WGS) entry which is preliminary data.</text>
</comment>